<dbReference type="AlphaFoldDB" id="A0A7X8SID5"/>
<feature type="transmembrane region" description="Helical" evidence="1">
    <location>
        <begin position="46"/>
        <end position="67"/>
    </location>
</feature>
<name>A0A7X8SID5_9BACT</name>
<dbReference type="Pfam" id="PF14248">
    <property type="entry name" value="DUF4345"/>
    <property type="match status" value="1"/>
</dbReference>
<dbReference type="Proteomes" id="UP000585050">
    <property type="component" value="Unassembled WGS sequence"/>
</dbReference>
<keyword evidence="1" id="KW-1133">Transmembrane helix</keyword>
<evidence type="ECO:0000256" key="1">
    <source>
        <dbReference type="SAM" id="Phobius"/>
    </source>
</evidence>
<dbReference type="RefSeq" id="WP_168881406.1">
    <property type="nucleotide sequence ID" value="NZ_JABAIL010000002.1"/>
</dbReference>
<proteinExistence type="predicted"/>
<gene>
    <name evidence="2" type="ORF">HGP29_05700</name>
</gene>
<evidence type="ECO:0000313" key="2">
    <source>
        <dbReference type="EMBL" id="NLR90687.1"/>
    </source>
</evidence>
<accession>A0A7X8SID5</accession>
<organism evidence="2 3">
    <name type="scientific">Flammeovirga agarivorans</name>
    <dbReference type="NCBI Taxonomy" id="2726742"/>
    <lineage>
        <taxon>Bacteria</taxon>
        <taxon>Pseudomonadati</taxon>
        <taxon>Bacteroidota</taxon>
        <taxon>Cytophagia</taxon>
        <taxon>Cytophagales</taxon>
        <taxon>Flammeovirgaceae</taxon>
        <taxon>Flammeovirga</taxon>
    </lineage>
</organism>
<comment type="caution">
    <text evidence="2">The sequence shown here is derived from an EMBL/GenBank/DDBJ whole genome shotgun (WGS) entry which is preliminary data.</text>
</comment>
<protein>
    <submittedName>
        <fullName evidence="2">DUF4345 domain-containing protein</fullName>
    </submittedName>
</protein>
<dbReference type="InterPro" id="IPR025597">
    <property type="entry name" value="DUF4345"/>
</dbReference>
<sequence>MKLQKIYLTFFAFTLSIIALLYGIMPQWFANTFLGLNHVIPTDASHILRAVSGLYLGLVGFFIYGIFEERYTNAAIIVTAIFCLGLAIGRTISMITDGLPSPILILYVLMEYSIVPLAYMLLRYTNRQKLALQNT</sequence>
<keyword evidence="1" id="KW-0812">Transmembrane</keyword>
<feature type="transmembrane region" description="Helical" evidence="1">
    <location>
        <begin position="7"/>
        <end position="26"/>
    </location>
</feature>
<reference evidence="2 3" key="1">
    <citation type="submission" date="2020-04" db="EMBL/GenBank/DDBJ databases">
        <title>Flammeovirga sp. SR4, a novel species isolated from seawater.</title>
        <authorList>
            <person name="Wang X."/>
        </authorList>
    </citation>
    <scope>NUCLEOTIDE SEQUENCE [LARGE SCALE GENOMIC DNA]</scope>
    <source>
        <strain evidence="2 3">SR4</strain>
    </source>
</reference>
<evidence type="ECO:0000313" key="3">
    <source>
        <dbReference type="Proteomes" id="UP000585050"/>
    </source>
</evidence>
<keyword evidence="1" id="KW-0472">Membrane</keyword>
<feature type="transmembrane region" description="Helical" evidence="1">
    <location>
        <begin position="104"/>
        <end position="122"/>
    </location>
</feature>
<dbReference type="EMBL" id="JABAIL010000002">
    <property type="protein sequence ID" value="NLR90687.1"/>
    <property type="molecule type" value="Genomic_DNA"/>
</dbReference>
<keyword evidence="3" id="KW-1185">Reference proteome</keyword>
<feature type="transmembrane region" description="Helical" evidence="1">
    <location>
        <begin position="74"/>
        <end position="92"/>
    </location>
</feature>